<protein>
    <recommendedName>
        <fullName evidence="2">E3 ubiquitin-protein ligase RNF182</fullName>
    </recommendedName>
    <alternativeName>
        <fullName evidence="7">RING finger protein 182</fullName>
    </alternativeName>
    <alternativeName>
        <fullName evidence="6">RING-type E3 ubiquitin transferase RNF182</fullName>
    </alternativeName>
</protein>
<dbReference type="SUPFAM" id="SSF57850">
    <property type="entry name" value="RING/U-box"/>
    <property type="match status" value="1"/>
</dbReference>
<dbReference type="InterPro" id="IPR001841">
    <property type="entry name" value="Znf_RING"/>
</dbReference>
<dbReference type="GO" id="GO:0016874">
    <property type="term" value="F:ligase activity"/>
    <property type="evidence" value="ECO:0007669"/>
    <property type="project" value="UniProtKB-KW"/>
</dbReference>
<keyword evidence="13" id="KW-1185">Reference proteome</keyword>
<evidence type="ECO:0000256" key="3">
    <source>
        <dbReference type="ARBA" id="ARBA00022723"/>
    </source>
</evidence>
<evidence type="ECO:0000256" key="5">
    <source>
        <dbReference type="ARBA" id="ARBA00022833"/>
    </source>
</evidence>
<evidence type="ECO:0000313" key="12">
    <source>
        <dbReference type="EMBL" id="NXC47930.1"/>
    </source>
</evidence>
<dbReference type="EMBL" id="WBMW01004679">
    <property type="protein sequence ID" value="NXC47930.1"/>
    <property type="molecule type" value="Genomic_DNA"/>
</dbReference>
<evidence type="ECO:0000256" key="6">
    <source>
        <dbReference type="ARBA" id="ARBA00030086"/>
    </source>
</evidence>
<reference evidence="12" key="1">
    <citation type="submission" date="2019-09" db="EMBL/GenBank/DDBJ databases">
        <title>Bird 10,000 Genomes (B10K) Project - Family phase.</title>
        <authorList>
            <person name="Zhang G."/>
        </authorList>
    </citation>
    <scope>NUCLEOTIDE SEQUENCE</scope>
    <source>
        <strain evidence="12">B10K-DU-001-08</strain>
        <tissue evidence="12">Muscle</tissue>
    </source>
</reference>
<dbReference type="PROSITE" id="PS50089">
    <property type="entry name" value="ZF_RING_2"/>
    <property type="match status" value="1"/>
</dbReference>
<feature type="non-terminal residue" evidence="12">
    <location>
        <position position="188"/>
    </location>
</feature>
<dbReference type="PROSITE" id="PS00518">
    <property type="entry name" value="ZF_RING_1"/>
    <property type="match status" value="1"/>
</dbReference>
<evidence type="ECO:0000256" key="2">
    <source>
        <dbReference type="ARBA" id="ARBA00014050"/>
    </source>
</evidence>
<keyword evidence="4 8" id="KW-0863">Zinc-finger</keyword>
<comment type="subunit">
    <text evidence="1">Interacts with ATP6V0C.</text>
</comment>
<evidence type="ECO:0000256" key="1">
    <source>
        <dbReference type="ARBA" id="ARBA00011482"/>
    </source>
</evidence>
<dbReference type="PANTHER" id="PTHR46675:SF3">
    <property type="entry name" value="E3 UBIQUITIN-PROTEIN LIGASE RNF182"/>
    <property type="match status" value="1"/>
</dbReference>
<sequence length="188" mass="20037">RSPQLLLCGHRLCAGCLRTMVALGGTASPLRLRCPFCRRQSPVPGGDAHRPRDGSEGPEPLRCHERGRERGPPEVLLSPSVLQPWAESGDDCLVLTILEVPAAVAPPEGLGGLRVVRLQHPRRSPAPKSRARGWRALLGTLCLLCCGSLPLGTYLLLARHHGLGLALLCLLPAALLLCASCSLCQCLC</sequence>
<dbReference type="InterPro" id="IPR042285">
    <property type="entry name" value="RNF182"/>
</dbReference>
<dbReference type="InterPro" id="IPR013083">
    <property type="entry name" value="Znf_RING/FYVE/PHD"/>
</dbReference>
<name>A0A851P773_9GALL</name>
<evidence type="ECO:0000256" key="9">
    <source>
        <dbReference type="SAM" id="MobiDB-lite"/>
    </source>
</evidence>
<gene>
    <name evidence="12" type="primary">Rnf182_1</name>
    <name evidence="12" type="ORF">PENPIL_R09461</name>
</gene>
<dbReference type="GO" id="GO:0008270">
    <property type="term" value="F:zinc ion binding"/>
    <property type="evidence" value="ECO:0007669"/>
    <property type="project" value="UniProtKB-KW"/>
</dbReference>
<dbReference type="GO" id="GO:0016567">
    <property type="term" value="P:protein ubiquitination"/>
    <property type="evidence" value="ECO:0007669"/>
    <property type="project" value="UniProtKB-UniPathway"/>
</dbReference>
<dbReference type="Proteomes" id="UP000613066">
    <property type="component" value="Unassembled WGS sequence"/>
</dbReference>
<keyword evidence="3" id="KW-0479">Metal-binding</keyword>
<keyword evidence="5" id="KW-0862">Zinc</keyword>
<keyword evidence="10" id="KW-0812">Transmembrane</keyword>
<dbReference type="PANTHER" id="PTHR46675">
    <property type="entry name" value="E3 UBIQUITIN-PROTEIN LIGASE RNF182"/>
    <property type="match status" value="1"/>
</dbReference>
<evidence type="ECO:0000259" key="11">
    <source>
        <dbReference type="PROSITE" id="PS50089"/>
    </source>
</evidence>
<evidence type="ECO:0000256" key="8">
    <source>
        <dbReference type="PROSITE-ProRule" id="PRU00175"/>
    </source>
</evidence>
<comment type="caution">
    <text evidence="12">The sequence shown here is derived from an EMBL/GenBank/DDBJ whole genome shotgun (WGS) entry which is preliminary data.</text>
</comment>
<keyword evidence="12" id="KW-0436">Ligase</keyword>
<evidence type="ECO:0000256" key="4">
    <source>
        <dbReference type="ARBA" id="ARBA00022771"/>
    </source>
</evidence>
<keyword evidence="10" id="KW-1133">Transmembrane helix</keyword>
<accession>A0A851P773</accession>
<dbReference type="OrthoDB" id="8062037at2759"/>
<keyword evidence="10" id="KW-0472">Membrane</keyword>
<feature type="transmembrane region" description="Helical" evidence="10">
    <location>
        <begin position="136"/>
        <end position="157"/>
    </location>
</feature>
<dbReference type="InterPro" id="IPR017907">
    <property type="entry name" value="Znf_RING_CS"/>
</dbReference>
<evidence type="ECO:0000313" key="13">
    <source>
        <dbReference type="Proteomes" id="UP000613066"/>
    </source>
</evidence>
<dbReference type="AlphaFoldDB" id="A0A851P773"/>
<proteinExistence type="predicted"/>
<feature type="non-terminal residue" evidence="12">
    <location>
        <position position="1"/>
    </location>
</feature>
<feature type="compositionally biased region" description="Basic and acidic residues" evidence="9">
    <location>
        <begin position="47"/>
        <end position="72"/>
    </location>
</feature>
<organism evidence="12 13">
    <name type="scientific">Penelope pileata</name>
    <dbReference type="NCBI Taxonomy" id="1118817"/>
    <lineage>
        <taxon>Eukaryota</taxon>
        <taxon>Metazoa</taxon>
        <taxon>Chordata</taxon>
        <taxon>Craniata</taxon>
        <taxon>Vertebrata</taxon>
        <taxon>Euteleostomi</taxon>
        <taxon>Archelosauria</taxon>
        <taxon>Archosauria</taxon>
        <taxon>Dinosauria</taxon>
        <taxon>Saurischia</taxon>
        <taxon>Theropoda</taxon>
        <taxon>Coelurosauria</taxon>
        <taxon>Aves</taxon>
        <taxon>Neognathae</taxon>
        <taxon>Galloanserae</taxon>
        <taxon>Galliformes</taxon>
        <taxon>Cracidae</taxon>
        <taxon>Penelope</taxon>
    </lineage>
</organism>
<evidence type="ECO:0000256" key="10">
    <source>
        <dbReference type="SAM" id="Phobius"/>
    </source>
</evidence>
<feature type="region of interest" description="Disordered" evidence="9">
    <location>
        <begin position="42"/>
        <end position="74"/>
    </location>
</feature>
<feature type="transmembrane region" description="Helical" evidence="10">
    <location>
        <begin position="163"/>
        <end position="184"/>
    </location>
</feature>
<dbReference type="UniPathway" id="UPA00143"/>
<dbReference type="Gene3D" id="3.30.40.10">
    <property type="entry name" value="Zinc/RING finger domain, C3HC4 (zinc finger)"/>
    <property type="match status" value="1"/>
</dbReference>
<evidence type="ECO:0000256" key="7">
    <source>
        <dbReference type="ARBA" id="ARBA00031239"/>
    </source>
</evidence>
<feature type="domain" description="RING-type" evidence="11">
    <location>
        <begin position="8"/>
        <end position="38"/>
    </location>
</feature>